<dbReference type="STRING" id="5364.A0A5C3NJH4"/>
<name>A0A5C3NJH4_9AGAM</name>
<protein>
    <recommendedName>
        <fullName evidence="2">DUF6570 domain-containing protein</fullName>
    </recommendedName>
</protein>
<organism evidence="3 4">
    <name type="scientific">Heliocybe sulcata</name>
    <dbReference type="NCBI Taxonomy" id="5364"/>
    <lineage>
        <taxon>Eukaryota</taxon>
        <taxon>Fungi</taxon>
        <taxon>Dikarya</taxon>
        <taxon>Basidiomycota</taxon>
        <taxon>Agaricomycotina</taxon>
        <taxon>Agaricomycetes</taxon>
        <taxon>Gloeophyllales</taxon>
        <taxon>Gloeophyllaceae</taxon>
        <taxon>Heliocybe</taxon>
    </lineage>
</organism>
<dbReference type="Pfam" id="PF20209">
    <property type="entry name" value="DUF6570"/>
    <property type="match status" value="1"/>
</dbReference>
<gene>
    <name evidence="3" type="ORF">OE88DRAFT_1709437</name>
</gene>
<dbReference type="AlphaFoldDB" id="A0A5C3NJH4"/>
<dbReference type="OrthoDB" id="432234at2759"/>
<dbReference type="Proteomes" id="UP000305948">
    <property type="component" value="Unassembled WGS sequence"/>
</dbReference>
<feature type="region of interest" description="Disordered" evidence="1">
    <location>
        <begin position="165"/>
        <end position="206"/>
    </location>
</feature>
<dbReference type="InterPro" id="IPR046700">
    <property type="entry name" value="DUF6570"/>
</dbReference>
<feature type="domain" description="DUF6570" evidence="2">
    <location>
        <begin position="1"/>
        <end position="140"/>
    </location>
</feature>
<evidence type="ECO:0000313" key="3">
    <source>
        <dbReference type="EMBL" id="TFK57005.1"/>
    </source>
</evidence>
<evidence type="ECO:0000256" key="1">
    <source>
        <dbReference type="SAM" id="MobiDB-lite"/>
    </source>
</evidence>
<evidence type="ECO:0000313" key="4">
    <source>
        <dbReference type="Proteomes" id="UP000305948"/>
    </source>
</evidence>
<proteinExistence type="predicted"/>
<accession>A0A5C3NJH4</accession>
<evidence type="ECO:0000259" key="2">
    <source>
        <dbReference type="Pfam" id="PF20209"/>
    </source>
</evidence>
<keyword evidence="4" id="KW-1185">Reference proteome</keyword>
<dbReference type="EMBL" id="ML213503">
    <property type="protein sequence ID" value="TFK57005.1"/>
    <property type="molecule type" value="Genomic_DNA"/>
</dbReference>
<reference evidence="3 4" key="1">
    <citation type="journal article" date="2019" name="Nat. Ecol. Evol.">
        <title>Megaphylogeny resolves global patterns of mushroom evolution.</title>
        <authorList>
            <person name="Varga T."/>
            <person name="Krizsan K."/>
            <person name="Foldi C."/>
            <person name="Dima B."/>
            <person name="Sanchez-Garcia M."/>
            <person name="Sanchez-Ramirez S."/>
            <person name="Szollosi G.J."/>
            <person name="Szarkandi J.G."/>
            <person name="Papp V."/>
            <person name="Albert L."/>
            <person name="Andreopoulos W."/>
            <person name="Angelini C."/>
            <person name="Antonin V."/>
            <person name="Barry K.W."/>
            <person name="Bougher N.L."/>
            <person name="Buchanan P."/>
            <person name="Buyck B."/>
            <person name="Bense V."/>
            <person name="Catcheside P."/>
            <person name="Chovatia M."/>
            <person name="Cooper J."/>
            <person name="Damon W."/>
            <person name="Desjardin D."/>
            <person name="Finy P."/>
            <person name="Geml J."/>
            <person name="Haridas S."/>
            <person name="Hughes K."/>
            <person name="Justo A."/>
            <person name="Karasinski D."/>
            <person name="Kautmanova I."/>
            <person name="Kiss B."/>
            <person name="Kocsube S."/>
            <person name="Kotiranta H."/>
            <person name="LaButti K.M."/>
            <person name="Lechner B.E."/>
            <person name="Liimatainen K."/>
            <person name="Lipzen A."/>
            <person name="Lukacs Z."/>
            <person name="Mihaltcheva S."/>
            <person name="Morgado L.N."/>
            <person name="Niskanen T."/>
            <person name="Noordeloos M.E."/>
            <person name="Ohm R.A."/>
            <person name="Ortiz-Santana B."/>
            <person name="Ovrebo C."/>
            <person name="Racz N."/>
            <person name="Riley R."/>
            <person name="Savchenko A."/>
            <person name="Shiryaev A."/>
            <person name="Soop K."/>
            <person name="Spirin V."/>
            <person name="Szebenyi C."/>
            <person name="Tomsovsky M."/>
            <person name="Tulloss R.E."/>
            <person name="Uehling J."/>
            <person name="Grigoriev I.V."/>
            <person name="Vagvolgyi C."/>
            <person name="Papp T."/>
            <person name="Martin F.M."/>
            <person name="Miettinen O."/>
            <person name="Hibbett D.S."/>
            <person name="Nagy L.G."/>
        </authorList>
    </citation>
    <scope>NUCLEOTIDE SEQUENCE [LARGE SCALE GENOMIC DNA]</scope>
    <source>
        <strain evidence="3 4">OMC1185</strain>
    </source>
</reference>
<sequence>MYYGYERLPDEVATAFDKATLVELLLIARARTSRVTFSFSEKSGNPSFNRSSETAQKYGRGNVAILPQDPIELRSVLPPDKDEVGDTICALFMGGTRPPTKAEILKVRPFLVSKHRVEVMLDFLISNNRWYREAGVNKSRVNIDMLVDSDNREDSGIPAGVEISHMTDEETQGLDSVTSGYASRGLDGKERSLQSTQSEESNAEDAVGNRLFMEAVGYTAGERRRGGYREMKSKALAWCLDKKKFIRVRAGSAFVDDRDPGLLSWMFPHLDPWGIGGFYEPCHSPEQHISFGTQVRQLLQQHDSHFQRDANFAYKREVSSTTSFRTDVGTHQEVAADLALLAPHFSRLMRKWEISPFVKADNVVEKKAMSTLRRIKLVGKNVKGSAGYKQCRRNEIRAIQRKLGPGMWFVAFTHARMVARKSEPGALAFING</sequence>